<accession>A0A6N7KWW2</accession>
<evidence type="ECO:0000259" key="1">
    <source>
        <dbReference type="Pfam" id="PF06527"/>
    </source>
</evidence>
<reference evidence="2 4" key="1">
    <citation type="submission" date="2019-09" db="EMBL/GenBank/DDBJ databases">
        <title>Genome Sequences of Streptomyces kaniharaensis ATCC 21070.</title>
        <authorList>
            <person name="Zhu W."/>
            <person name="De Crecy-Lagard V."/>
            <person name="Richards N.G."/>
        </authorList>
    </citation>
    <scope>NUCLEOTIDE SEQUENCE [LARGE SCALE GENOMIC DNA]</scope>
    <source>
        <strain evidence="2 4">SF-557</strain>
    </source>
</reference>
<evidence type="ECO:0000313" key="3">
    <source>
        <dbReference type="EMBL" id="MQS17968.1"/>
    </source>
</evidence>
<dbReference type="EMBL" id="WBOF01000008">
    <property type="protein sequence ID" value="MQS17968.1"/>
    <property type="molecule type" value="Genomic_DNA"/>
</dbReference>
<dbReference type="EMBL" id="WBOF01000002">
    <property type="protein sequence ID" value="MQS16156.1"/>
    <property type="molecule type" value="Genomic_DNA"/>
</dbReference>
<evidence type="ECO:0000313" key="2">
    <source>
        <dbReference type="EMBL" id="MQS16156.1"/>
    </source>
</evidence>
<feature type="domain" description="TniQ" evidence="1">
    <location>
        <begin position="12"/>
        <end position="164"/>
    </location>
</feature>
<dbReference type="Pfam" id="PF06527">
    <property type="entry name" value="TniQ"/>
    <property type="match status" value="1"/>
</dbReference>
<name>A0A6N7KWW2_9ACTN</name>
<gene>
    <name evidence="2" type="ORF">F7Q99_28985</name>
    <name evidence="3" type="ORF">F7Q99_38720</name>
</gene>
<comment type="caution">
    <text evidence="2">The sequence shown here is derived from an EMBL/GenBank/DDBJ whole genome shotgun (WGS) entry which is preliminary data.</text>
</comment>
<proteinExistence type="predicted"/>
<sequence>MVPGRDAHPPLPRSLAPLPGEGLPGFVLRLAHHLDLTPTQVVRRTGLAFEDRGQAPLRHLFMLEANVRAAFARSTRLTEDESDQLTLRPWSSHYPPVADVLVWPGQAPRPRTVTTEWMLLSSSRYCPDCLAGDGSRIQQLHGGPWKLSWRLPVIFACLEHNRMLVDTCPRCRRPAQAGSWAKSPQLVPLPGLGHLHPARCRNRVSAGPQGTVCGHPLDDLAASPATQLAPDLADLQRRLQTMLEPGHYPSTAISRFSDLRVAVALITAARQPPDPAGPPSGAISQLMDEYRRGVHGPWPGQTQPRWGALPTASTASAEVLSLADRLVRLPRTAFRAEIHNLAGRAPRYDASAWSQTWDILRTRCSPLFRHDVEQCCQKIFVPTHISHTGPLVIPVRERGYLPEHIPQRPPGSWLTVLAENGAPPGHLRKPVQFRRVVAVQLVQAAAGCSVDAAAELLGIPHSWDRSGPGALMRQNLHPSQNSAHPLLSADIAEAFEALTQHIAREPVNYYQRRQNLAFWHLGHSDWDTITQQLGRMLGQGPRTSSHELLRECASAYVWAAVTGSEWQLAPSFRAPLSAFNRRVGPGTPELRILHHIHHATDHRLRTVLDDRVRALIGSADRQPGDYSP</sequence>
<protein>
    <submittedName>
        <fullName evidence="2">TniQ family protein</fullName>
    </submittedName>
</protein>
<dbReference type="AlphaFoldDB" id="A0A6N7KWW2"/>
<organism evidence="2 4">
    <name type="scientific">Streptomyces kaniharaensis</name>
    <dbReference type="NCBI Taxonomy" id="212423"/>
    <lineage>
        <taxon>Bacteria</taxon>
        <taxon>Bacillati</taxon>
        <taxon>Actinomycetota</taxon>
        <taxon>Actinomycetes</taxon>
        <taxon>Kitasatosporales</taxon>
        <taxon>Streptomycetaceae</taxon>
        <taxon>Streptomyces</taxon>
    </lineage>
</organism>
<dbReference type="InterPro" id="IPR009492">
    <property type="entry name" value="TniQ"/>
</dbReference>
<dbReference type="RefSeq" id="WP_153466892.1">
    <property type="nucleotide sequence ID" value="NZ_WBOF01000002.1"/>
</dbReference>
<keyword evidence="4" id="KW-1185">Reference proteome</keyword>
<evidence type="ECO:0000313" key="4">
    <source>
        <dbReference type="Proteomes" id="UP000450000"/>
    </source>
</evidence>
<dbReference type="Proteomes" id="UP000450000">
    <property type="component" value="Unassembled WGS sequence"/>
</dbReference>
<dbReference type="OrthoDB" id="3874088at2"/>